<dbReference type="SUPFAM" id="SSF56112">
    <property type="entry name" value="Protein kinase-like (PK-like)"/>
    <property type="match status" value="1"/>
</dbReference>
<reference evidence="3" key="1">
    <citation type="journal article" date="2019" name="Int. J. Syst. Evol. Microbiol.">
        <title>The Global Catalogue of Microorganisms (GCM) 10K type strain sequencing project: providing services to taxonomists for standard genome sequencing and annotation.</title>
        <authorList>
            <consortium name="The Broad Institute Genomics Platform"/>
            <consortium name="The Broad Institute Genome Sequencing Center for Infectious Disease"/>
            <person name="Wu L."/>
            <person name="Ma J."/>
        </authorList>
    </citation>
    <scope>NUCLEOTIDE SEQUENCE [LARGE SCALE GENOMIC DNA]</scope>
    <source>
        <strain evidence="3">KCTC 42248</strain>
    </source>
</reference>
<dbReference type="Proteomes" id="UP001597393">
    <property type="component" value="Unassembled WGS sequence"/>
</dbReference>
<protein>
    <submittedName>
        <fullName evidence="2">Phosphotransferase enzyme family protein</fullName>
    </submittedName>
</protein>
<dbReference type="PANTHER" id="PTHR21064">
    <property type="entry name" value="AMINOGLYCOSIDE PHOSPHOTRANSFERASE DOMAIN-CONTAINING PROTEIN-RELATED"/>
    <property type="match status" value="1"/>
</dbReference>
<dbReference type="Gene3D" id="3.90.1200.10">
    <property type="match status" value="1"/>
</dbReference>
<sequence>MEPENVVHIASQFATHGKPISANRFGSGHINDTYRVDTDGSDQEAYLLQRINAFIFKDVPKLMDNMSLVCCHIRKKFQDAGEKRPETRSVTIVPTTDGRSFFRSETGEFWRMFILLEDTWSYDTLETADQAYAGGVAFGQFQKQLSDLPAENLHVILPRFHDISYRVDNLRSAIVCNKGKRADESEVRVLLEQIFSREADIRAGFEKQIAKATPKRIIHNDTKFNNVLLNAAGEVQCVIDLDTVMPGYVAYDFGDAIRTIINNGAEDDPYLDRITLNFPLFEAYTEGYLSQAKEFLTDAEVESLLFGVRLIPFLQVVRFITDYIDGDVYYRVHYLDHNLVRAKAQLKLLLELESNEEKLEKILNKALIS</sequence>
<dbReference type="InterPro" id="IPR050249">
    <property type="entry name" value="Pseudomonas-type_ThrB"/>
</dbReference>
<name>A0ABW5NN55_9SPHI</name>
<dbReference type="InterPro" id="IPR011009">
    <property type="entry name" value="Kinase-like_dom_sf"/>
</dbReference>
<dbReference type="InterPro" id="IPR002575">
    <property type="entry name" value="Aminoglycoside_PTrfase"/>
</dbReference>
<proteinExistence type="predicted"/>
<organism evidence="2 3">
    <name type="scientific">Sphingobacterium corticis</name>
    <dbReference type="NCBI Taxonomy" id="1812823"/>
    <lineage>
        <taxon>Bacteria</taxon>
        <taxon>Pseudomonadati</taxon>
        <taxon>Bacteroidota</taxon>
        <taxon>Sphingobacteriia</taxon>
        <taxon>Sphingobacteriales</taxon>
        <taxon>Sphingobacteriaceae</taxon>
        <taxon>Sphingobacterium</taxon>
    </lineage>
</organism>
<evidence type="ECO:0000313" key="2">
    <source>
        <dbReference type="EMBL" id="MFD2599687.1"/>
    </source>
</evidence>
<evidence type="ECO:0000259" key="1">
    <source>
        <dbReference type="Pfam" id="PF01636"/>
    </source>
</evidence>
<feature type="domain" description="Aminoglycoside phosphotransferase" evidence="1">
    <location>
        <begin position="23"/>
        <end position="263"/>
    </location>
</feature>
<dbReference type="EMBL" id="JBHUMA010000006">
    <property type="protein sequence ID" value="MFD2599687.1"/>
    <property type="molecule type" value="Genomic_DNA"/>
</dbReference>
<accession>A0ABW5NN55</accession>
<evidence type="ECO:0000313" key="3">
    <source>
        <dbReference type="Proteomes" id="UP001597393"/>
    </source>
</evidence>
<dbReference type="RefSeq" id="WP_380869814.1">
    <property type="nucleotide sequence ID" value="NZ_JBHUMA010000006.1"/>
</dbReference>
<dbReference type="PANTHER" id="PTHR21064:SF5">
    <property type="entry name" value="SLR1880 PROTEIN"/>
    <property type="match status" value="1"/>
</dbReference>
<keyword evidence="3" id="KW-1185">Reference proteome</keyword>
<comment type="caution">
    <text evidence="2">The sequence shown here is derived from an EMBL/GenBank/DDBJ whole genome shotgun (WGS) entry which is preliminary data.</text>
</comment>
<gene>
    <name evidence="2" type="ORF">ACFSQ3_12070</name>
</gene>
<dbReference type="Pfam" id="PF01636">
    <property type="entry name" value="APH"/>
    <property type="match status" value="1"/>
</dbReference>